<keyword evidence="5 6" id="KW-0472">Membrane</keyword>
<feature type="transmembrane region" description="Helical" evidence="6">
    <location>
        <begin position="246"/>
        <end position="266"/>
    </location>
</feature>
<evidence type="ECO:0000256" key="4">
    <source>
        <dbReference type="ARBA" id="ARBA00022989"/>
    </source>
</evidence>
<reference evidence="8" key="1">
    <citation type="submission" date="2019-09" db="EMBL/GenBank/DDBJ databases">
        <authorList>
            <person name="Jung D.-H."/>
        </authorList>
    </citation>
    <scope>NUCLEOTIDE SEQUENCE [LARGE SCALE GENOMIC DNA]</scope>
    <source>
        <strain evidence="8">JA-25</strain>
    </source>
</reference>
<dbReference type="PANTHER" id="PTHR42723:SF1">
    <property type="entry name" value="CHLOROPHYLL SYNTHASE, CHLOROPLASTIC"/>
    <property type="match status" value="1"/>
</dbReference>
<dbReference type="Gene3D" id="1.10.357.140">
    <property type="entry name" value="UbiA prenyltransferase"/>
    <property type="match status" value="1"/>
</dbReference>
<evidence type="ECO:0000313" key="7">
    <source>
        <dbReference type="EMBL" id="NID11207.1"/>
    </source>
</evidence>
<dbReference type="PANTHER" id="PTHR42723">
    <property type="entry name" value="CHLOROPHYLL SYNTHASE"/>
    <property type="match status" value="1"/>
</dbReference>
<feature type="transmembrane region" description="Helical" evidence="6">
    <location>
        <begin position="111"/>
        <end position="127"/>
    </location>
</feature>
<feature type="transmembrane region" description="Helical" evidence="6">
    <location>
        <begin position="216"/>
        <end position="234"/>
    </location>
</feature>
<dbReference type="NCBIfam" id="NF035940">
    <property type="entry name" value="prenyl_rel_EboC"/>
    <property type="match status" value="1"/>
</dbReference>
<organism evidence="7 8">
    <name type="scientific">Fibrivirga algicola</name>
    <dbReference type="NCBI Taxonomy" id="2950420"/>
    <lineage>
        <taxon>Bacteria</taxon>
        <taxon>Pseudomonadati</taxon>
        <taxon>Bacteroidota</taxon>
        <taxon>Cytophagia</taxon>
        <taxon>Cytophagales</taxon>
        <taxon>Spirosomataceae</taxon>
        <taxon>Fibrivirga</taxon>
    </lineage>
</organism>
<reference evidence="8" key="2">
    <citation type="submission" date="2023-07" db="EMBL/GenBank/DDBJ databases">
        <authorList>
            <person name="Jung D.-H."/>
        </authorList>
    </citation>
    <scope>NUCLEOTIDE SEQUENCE [LARGE SCALE GENOMIC DNA]</scope>
    <source>
        <strain evidence="8">JA-25</strain>
    </source>
</reference>
<accession>A0ABX0QJW1</accession>
<dbReference type="RefSeq" id="WP_085413358.1">
    <property type="nucleotide sequence ID" value="NZ_WAEL01000004.1"/>
</dbReference>
<proteinExistence type="predicted"/>
<evidence type="ECO:0000256" key="2">
    <source>
        <dbReference type="ARBA" id="ARBA00022475"/>
    </source>
</evidence>
<dbReference type="EMBL" id="WAEL01000004">
    <property type="protein sequence ID" value="NID11207.1"/>
    <property type="molecule type" value="Genomic_DNA"/>
</dbReference>
<gene>
    <name evidence="7" type="ORF">F7231_13590</name>
</gene>
<evidence type="ECO:0000313" key="8">
    <source>
        <dbReference type="Proteomes" id="UP000606008"/>
    </source>
</evidence>
<dbReference type="InterPro" id="IPR000537">
    <property type="entry name" value="UbiA_prenyltransferase"/>
</dbReference>
<keyword evidence="3 6" id="KW-0812">Transmembrane</keyword>
<name>A0ABX0QJW1_9BACT</name>
<keyword evidence="8" id="KW-1185">Reference proteome</keyword>
<dbReference type="Proteomes" id="UP000606008">
    <property type="component" value="Unassembled WGS sequence"/>
</dbReference>
<dbReference type="InterPro" id="IPR050475">
    <property type="entry name" value="Prenyltransferase_related"/>
</dbReference>
<feature type="transmembrane region" description="Helical" evidence="6">
    <location>
        <begin position="12"/>
        <end position="36"/>
    </location>
</feature>
<evidence type="ECO:0000256" key="1">
    <source>
        <dbReference type="ARBA" id="ARBA00004141"/>
    </source>
</evidence>
<evidence type="ECO:0000256" key="6">
    <source>
        <dbReference type="SAM" id="Phobius"/>
    </source>
</evidence>
<feature type="transmembrane region" description="Helical" evidence="6">
    <location>
        <begin position="42"/>
        <end position="63"/>
    </location>
</feature>
<comment type="subcellular location">
    <subcellularLocation>
        <location evidence="1">Membrane</location>
        <topology evidence="1">Multi-pass membrane protein</topology>
    </subcellularLocation>
</comment>
<dbReference type="InterPro" id="IPR044878">
    <property type="entry name" value="UbiA_sf"/>
</dbReference>
<keyword evidence="4 6" id="KW-1133">Transmembrane helix</keyword>
<feature type="transmembrane region" description="Helical" evidence="6">
    <location>
        <begin position="272"/>
        <end position="291"/>
    </location>
</feature>
<protein>
    <submittedName>
        <fullName evidence="7">Polyprenyltransferase</fullName>
    </submittedName>
</protein>
<evidence type="ECO:0000256" key="5">
    <source>
        <dbReference type="ARBA" id="ARBA00023136"/>
    </source>
</evidence>
<keyword evidence="2" id="KW-1003">Cell membrane</keyword>
<dbReference type="CDD" id="cd13964">
    <property type="entry name" value="PT_UbiA_1"/>
    <property type="match status" value="1"/>
</dbReference>
<sequence>MKSYLQLMRPANLVTAVSDVLAGLSLAALATVVATLPGNQPVWLLLISTIGLYGGGVVLNDVFDAQLDAVERPERAIPSGRVSLGQASALGVGLLVLGIGLAFLYSPTTGGIAALTAGLAVFYNRFGKHMSWFGPINMGLCRGFNLLLGVGAVGAAAVANLWWLALVPVIYIAAITMISRDEVHGGKRMTLYAAAGLYLLVSTAQLVMAYRSGTLALTIGFVALHLFLIGRPLIKAIQNPVGPNIGGAVKAGVLSLIVMNAAWVSVAGNWQLALGTLLLLPLSIWLAKAFAVT</sequence>
<dbReference type="Pfam" id="PF01040">
    <property type="entry name" value="UbiA"/>
    <property type="match status" value="1"/>
</dbReference>
<comment type="caution">
    <text evidence="7">The sequence shown here is derived from an EMBL/GenBank/DDBJ whole genome shotgun (WGS) entry which is preliminary data.</text>
</comment>
<feature type="transmembrane region" description="Helical" evidence="6">
    <location>
        <begin position="139"/>
        <end position="156"/>
    </location>
</feature>
<evidence type="ECO:0000256" key="3">
    <source>
        <dbReference type="ARBA" id="ARBA00022692"/>
    </source>
</evidence>